<keyword evidence="1" id="KW-1133">Transmembrane helix</keyword>
<proteinExistence type="predicted"/>
<dbReference type="EMBL" id="CM001880">
    <property type="protein sequence ID" value="EOX96809.1"/>
    <property type="molecule type" value="Genomic_DNA"/>
</dbReference>
<dbReference type="AlphaFoldDB" id="A0A061DVJ4"/>
<evidence type="ECO:0000313" key="3">
    <source>
        <dbReference type="Proteomes" id="UP000026915"/>
    </source>
</evidence>
<reference evidence="2 3" key="1">
    <citation type="journal article" date="2013" name="Genome Biol.">
        <title>The genome sequence of the most widely cultivated cacao type and its use to identify candidate genes regulating pod color.</title>
        <authorList>
            <person name="Motamayor J.C."/>
            <person name="Mockaitis K."/>
            <person name="Schmutz J."/>
            <person name="Haiminen N."/>
            <person name="Iii D.L."/>
            <person name="Cornejo O."/>
            <person name="Findley S.D."/>
            <person name="Zheng P."/>
            <person name="Utro F."/>
            <person name="Royaert S."/>
            <person name="Saski C."/>
            <person name="Jenkins J."/>
            <person name="Podicheti R."/>
            <person name="Zhao M."/>
            <person name="Scheffler B.E."/>
            <person name="Stack J.C."/>
            <person name="Feltus F.A."/>
            <person name="Mustiga G.M."/>
            <person name="Amores F."/>
            <person name="Phillips W."/>
            <person name="Marelli J.P."/>
            <person name="May G.D."/>
            <person name="Shapiro H."/>
            <person name="Ma J."/>
            <person name="Bustamante C.D."/>
            <person name="Schnell R.J."/>
            <person name="Main D."/>
            <person name="Gilbert D."/>
            <person name="Parida L."/>
            <person name="Kuhn D.N."/>
        </authorList>
    </citation>
    <scope>NUCLEOTIDE SEQUENCE [LARGE SCALE GENOMIC DNA]</scope>
    <source>
        <strain evidence="3">cv. Matina 1-6</strain>
    </source>
</reference>
<gene>
    <name evidence="2" type="ORF">TCM_005967</name>
</gene>
<keyword evidence="3" id="KW-1185">Reference proteome</keyword>
<evidence type="ECO:0000313" key="2">
    <source>
        <dbReference type="EMBL" id="EOX96809.1"/>
    </source>
</evidence>
<sequence length="78" mass="9007">MDQIRPGEAPDINSFFLCLWCPRPNARPLCFFFSFVRYSSMPFAPPIFSCWFFFFVLFSLSSRAGQEFGSCMSLPKAL</sequence>
<keyword evidence="1" id="KW-0472">Membrane</keyword>
<evidence type="ECO:0000256" key="1">
    <source>
        <dbReference type="SAM" id="Phobius"/>
    </source>
</evidence>
<feature type="transmembrane region" description="Helical" evidence="1">
    <location>
        <begin position="43"/>
        <end position="60"/>
    </location>
</feature>
<accession>A0A061DVJ4</accession>
<organism evidence="2 3">
    <name type="scientific">Theobroma cacao</name>
    <name type="common">Cacao</name>
    <name type="synonym">Cocoa</name>
    <dbReference type="NCBI Taxonomy" id="3641"/>
    <lineage>
        <taxon>Eukaryota</taxon>
        <taxon>Viridiplantae</taxon>
        <taxon>Streptophyta</taxon>
        <taxon>Embryophyta</taxon>
        <taxon>Tracheophyta</taxon>
        <taxon>Spermatophyta</taxon>
        <taxon>Magnoliopsida</taxon>
        <taxon>eudicotyledons</taxon>
        <taxon>Gunneridae</taxon>
        <taxon>Pentapetalae</taxon>
        <taxon>rosids</taxon>
        <taxon>malvids</taxon>
        <taxon>Malvales</taxon>
        <taxon>Malvaceae</taxon>
        <taxon>Byttnerioideae</taxon>
        <taxon>Theobroma</taxon>
    </lineage>
</organism>
<keyword evidence="1" id="KW-0812">Transmembrane</keyword>
<protein>
    <submittedName>
        <fullName evidence="2">Uncharacterized protein</fullName>
    </submittedName>
</protein>
<dbReference type="Proteomes" id="UP000026915">
    <property type="component" value="Chromosome 2"/>
</dbReference>
<name>A0A061DVJ4_THECC</name>
<dbReference type="InParanoid" id="A0A061DVJ4"/>
<dbReference type="Gramene" id="EOX96809">
    <property type="protein sequence ID" value="EOX96809"/>
    <property type="gene ID" value="TCM_005967"/>
</dbReference>
<dbReference type="HOGENOM" id="CLU_2626918_0_0_1"/>